<dbReference type="PRINTS" id="PR00690">
    <property type="entry name" value="ADHESNFAMILY"/>
</dbReference>
<name>A0A517TZK1_9BACT</name>
<protein>
    <submittedName>
        <fullName evidence="7">Periplasmic zinc-binding protein TroA</fullName>
    </submittedName>
</protein>
<evidence type="ECO:0000313" key="7">
    <source>
        <dbReference type="EMBL" id="QDT73785.1"/>
    </source>
</evidence>
<dbReference type="PANTHER" id="PTHR42953:SF1">
    <property type="entry name" value="METAL-BINDING PROTEIN HI_0362-RELATED"/>
    <property type="match status" value="1"/>
</dbReference>
<dbReference type="InterPro" id="IPR006129">
    <property type="entry name" value="AdhesinB"/>
</dbReference>
<dbReference type="SUPFAM" id="SSF53807">
    <property type="entry name" value="Helical backbone' metal receptor"/>
    <property type="match status" value="1"/>
</dbReference>
<reference evidence="7 8" key="1">
    <citation type="submission" date="2019-02" db="EMBL/GenBank/DDBJ databases">
        <title>Deep-cultivation of Planctomycetes and their phenomic and genomic characterization uncovers novel biology.</title>
        <authorList>
            <person name="Wiegand S."/>
            <person name="Jogler M."/>
            <person name="Boedeker C."/>
            <person name="Pinto D."/>
            <person name="Vollmers J."/>
            <person name="Rivas-Marin E."/>
            <person name="Kohn T."/>
            <person name="Peeters S.H."/>
            <person name="Heuer A."/>
            <person name="Rast P."/>
            <person name="Oberbeckmann S."/>
            <person name="Bunk B."/>
            <person name="Jeske O."/>
            <person name="Meyerdierks A."/>
            <person name="Storesund J.E."/>
            <person name="Kallscheuer N."/>
            <person name="Luecker S."/>
            <person name="Lage O.M."/>
            <person name="Pohl T."/>
            <person name="Merkel B.J."/>
            <person name="Hornburger P."/>
            <person name="Mueller R.-W."/>
            <person name="Bruemmer F."/>
            <person name="Labrenz M."/>
            <person name="Spormann A.M."/>
            <person name="Op den Camp H."/>
            <person name="Overmann J."/>
            <person name="Amann R."/>
            <person name="Jetten M.S.M."/>
            <person name="Mascher T."/>
            <person name="Medema M.H."/>
            <person name="Devos D.P."/>
            <person name="Kaster A.-K."/>
            <person name="Ovreas L."/>
            <person name="Rohde M."/>
            <person name="Galperin M.Y."/>
            <person name="Jogler C."/>
        </authorList>
    </citation>
    <scope>NUCLEOTIDE SEQUENCE [LARGE SCALE GENOMIC DNA]</scope>
    <source>
        <strain evidence="7 8">I41</strain>
    </source>
</reference>
<dbReference type="RefSeq" id="WP_145433404.1">
    <property type="nucleotide sequence ID" value="NZ_CP036339.1"/>
</dbReference>
<dbReference type="PRINTS" id="PR00691">
    <property type="entry name" value="ADHESINB"/>
</dbReference>
<evidence type="ECO:0000256" key="1">
    <source>
        <dbReference type="ARBA" id="ARBA00004196"/>
    </source>
</evidence>
<dbReference type="KEGG" id="llh:I41_29760"/>
<dbReference type="PROSITE" id="PS51257">
    <property type="entry name" value="PROKAR_LIPOPROTEIN"/>
    <property type="match status" value="1"/>
</dbReference>
<comment type="similarity">
    <text evidence="2 6">Belongs to the bacterial solute-binding protein 9 family.</text>
</comment>
<dbReference type="OrthoDB" id="9793396at2"/>
<dbReference type="Gene3D" id="3.40.50.1980">
    <property type="entry name" value="Nitrogenase molybdenum iron protein domain"/>
    <property type="match status" value="2"/>
</dbReference>
<organism evidence="7 8">
    <name type="scientific">Lacipirellula limnantheis</name>
    <dbReference type="NCBI Taxonomy" id="2528024"/>
    <lineage>
        <taxon>Bacteria</taxon>
        <taxon>Pseudomonadati</taxon>
        <taxon>Planctomycetota</taxon>
        <taxon>Planctomycetia</taxon>
        <taxon>Pirellulales</taxon>
        <taxon>Lacipirellulaceae</taxon>
        <taxon>Lacipirellula</taxon>
    </lineage>
</organism>
<dbReference type="EMBL" id="CP036339">
    <property type="protein sequence ID" value="QDT73785.1"/>
    <property type="molecule type" value="Genomic_DNA"/>
</dbReference>
<evidence type="ECO:0000256" key="3">
    <source>
        <dbReference type="ARBA" id="ARBA00022448"/>
    </source>
</evidence>
<keyword evidence="5" id="KW-0732">Signal</keyword>
<gene>
    <name evidence="7" type="primary">troA</name>
    <name evidence="7" type="ORF">I41_29760</name>
</gene>
<evidence type="ECO:0000313" key="8">
    <source>
        <dbReference type="Proteomes" id="UP000317909"/>
    </source>
</evidence>
<evidence type="ECO:0000256" key="2">
    <source>
        <dbReference type="ARBA" id="ARBA00011028"/>
    </source>
</evidence>
<dbReference type="GO" id="GO:0030313">
    <property type="term" value="C:cell envelope"/>
    <property type="evidence" value="ECO:0007669"/>
    <property type="project" value="UniProtKB-SubCell"/>
</dbReference>
<evidence type="ECO:0000256" key="6">
    <source>
        <dbReference type="RuleBase" id="RU003512"/>
    </source>
</evidence>
<dbReference type="InterPro" id="IPR006127">
    <property type="entry name" value="ZnuA-like"/>
</dbReference>
<dbReference type="GO" id="GO:0046872">
    <property type="term" value="F:metal ion binding"/>
    <property type="evidence" value="ECO:0007669"/>
    <property type="project" value="UniProtKB-KW"/>
</dbReference>
<proteinExistence type="inferred from homology"/>
<dbReference type="InterPro" id="IPR006128">
    <property type="entry name" value="Lipoprotein_PsaA-like"/>
</dbReference>
<sequence>MLMNRSWFAFSWLVVLVAALGCSEASSTAHHDHAAQAHKFSGQYPMKVVATTGPVAEMVHRVGGDHVEVEGLMGPGVDPHLYSPVASDVRKLTNADAIFYNGLHLEGRMAQLFEKMADSKATFAVTEGLQSRHDQRLREPPEFAGLYDPHVWHDPMLWADCASDVAQNLSEFDPAHAADYQKNAAAYQAELKAVDKFCQDEIAKIPADRRVLVTAHDAFGYFGKRFGVEVFGLKGISTEEEKDLEHQEEIQRMLIERQIPAVFVESAVAPRMVASLVEPCRAAGLDLQIGGELYADALGAPDSDAADYGGMIRHNAKTIADALSRVNAGE</sequence>
<keyword evidence="8" id="KW-1185">Reference proteome</keyword>
<dbReference type="Proteomes" id="UP000317909">
    <property type="component" value="Chromosome"/>
</dbReference>
<comment type="subcellular location">
    <subcellularLocation>
        <location evidence="1">Cell envelope</location>
    </subcellularLocation>
</comment>
<dbReference type="AlphaFoldDB" id="A0A517TZK1"/>
<keyword evidence="3 6" id="KW-0813">Transport</keyword>
<dbReference type="PANTHER" id="PTHR42953">
    <property type="entry name" value="HIGH-AFFINITY ZINC UPTAKE SYSTEM PROTEIN ZNUA-RELATED"/>
    <property type="match status" value="1"/>
</dbReference>
<dbReference type="GO" id="GO:0007155">
    <property type="term" value="P:cell adhesion"/>
    <property type="evidence" value="ECO:0007669"/>
    <property type="project" value="InterPro"/>
</dbReference>
<dbReference type="GO" id="GO:0030001">
    <property type="term" value="P:metal ion transport"/>
    <property type="evidence" value="ECO:0007669"/>
    <property type="project" value="InterPro"/>
</dbReference>
<dbReference type="Pfam" id="PF01297">
    <property type="entry name" value="ZnuA"/>
    <property type="match status" value="1"/>
</dbReference>
<keyword evidence="4" id="KW-0479">Metal-binding</keyword>
<dbReference type="InterPro" id="IPR050492">
    <property type="entry name" value="Bact_metal-bind_prot9"/>
</dbReference>
<evidence type="ECO:0000256" key="4">
    <source>
        <dbReference type="ARBA" id="ARBA00022723"/>
    </source>
</evidence>
<evidence type="ECO:0000256" key="5">
    <source>
        <dbReference type="ARBA" id="ARBA00022729"/>
    </source>
</evidence>
<accession>A0A517TZK1</accession>